<dbReference type="SUPFAM" id="SSF51069">
    <property type="entry name" value="Carbonic anhydrase"/>
    <property type="match status" value="1"/>
</dbReference>
<evidence type="ECO:0000259" key="2">
    <source>
        <dbReference type="PROSITE" id="PS51144"/>
    </source>
</evidence>
<dbReference type="OMA" id="GIWYSME"/>
<evidence type="ECO:0000313" key="3">
    <source>
        <dbReference type="EnsemblMetazoa" id="MESCA009166-PA"/>
    </source>
</evidence>
<dbReference type="EnsemblMetazoa" id="MESCA009166-RA">
    <property type="protein sequence ID" value="MESCA009166-PA"/>
    <property type="gene ID" value="MESCA009166"/>
</dbReference>
<dbReference type="Pfam" id="PF00194">
    <property type="entry name" value="Carb_anhydrase"/>
    <property type="match status" value="1"/>
</dbReference>
<evidence type="ECO:0000256" key="1">
    <source>
        <dbReference type="ARBA" id="ARBA00010718"/>
    </source>
</evidence>
<dbReference type="PANTHER" id="PTHR18952:SF114">
    <property type="entry name" value="CARBONIC ANHYDRASE 3, ISOFORM A"/>
    <property type="match status" value="1"/>
</dbReference>
<dbReference type="GO" id="GO:0005737">
    <property type="term" value="C:cytoplasm"/>
    <property type="evidence" value="ECO:0007669"/>
    <property type="project" value="TreeGrafter"/>
</dbReference>
<dbReference type="Proteomes" id="UP000015102">
    <property type="component" value="Unassembled WGS sequence"/>
</dbReference>
<reference evidence="4" key="1">
    <citation type="submission" date="2013-02" db="EMBL/GenBank/DDBJ databases">
        <authorList>
            <person name="Hughes D."/>
        </authorList>
    </citation>
    <scope>NUCLEOTIDE SEQUENCE</scope>
    <source>
        <strain>Durham</strain>
        <strain evidence="4">NC isolate 2 -- Noor lab</strain>
    </source>
</reference>
<comment type="similarity">
    <text evidence="1">Belongs to the alpha-carbonic anhydrase family.</text>
</comment>
<dbReference type="InterPro" id="IPR036398">
    <property type="entry name" value="CA_dom_sf"/>
</dbReference>
<proteinExistence type="inferred from homology"/>
<dbReference type="EMBL" id="CAQQ02161122">
    <property type="status" value="NOT_ANNOTATED_CDS"/>
    <property type="molecule type" value="Genomic_DNA"/>
</dbReference>
<dbReference type="SMART" id="SM01057">
    <property type="entry name" value="Carb_anhydrase"/>
    <property type="match status" value="1"/>
</dbReference>
<name>T1GZ69_MEGSC</name>
<dbReference type="PANTHER" id="PTHR18952">
    <property type="entry name" value="CARBONIC ANHYDRASE"/>
    <property type="match status" value="1"/>
</dbReference>
<feature type="domain" description="Alpha-carbonic anhydrase" evidence="2">
    <location>
        <begin position="1"/>
        <end position="242"/>
    </location>
</feature>
<dbReference type="AlphaFoldDB" id="T1GZ69"/>
<evidence type="ECO:0000313" key="4">
    <source>
        <dbReference type="Proteomes" id="UP000015102"/>
    </source>
</evidence>
<keyword evidence="4" id="KW-1185">Reference proteome</keyword>
<dbReference type="InterPro" id="IPR001148">
    <property type="entry name" value="CA_dom"/>
</dbReference>
<dbReference type="CDD" id="cd00326">
    <property type="entry name" value="alpha_CA"/>
    <property type="match status" value="1"/>
</dbReference>
<accession>T1GZ69</accession>
<reference evidence="3" key="2">
    <citation type="submission" date="2015-06" db="UniProtKB">
        <authorList>
            <consortium name="EnsemblMetazoa"/>
        </authorList>
    </citation>
    <scope>IDENTIFICATION</scope>
</reference>
<dbReference type="Gene3D" id="3.10.200.10">
    <property type="entry name" value="Alpha carbonic anhydrase"/>
    <property type="match status" value="1"/>
</dbReference>
<dbReference type="HOGENOM" id="CLU_039326_2_3_1"/>
<dbReference type="GO" id="GO:0008270">
    <property type="term" value="F:zinc ion binding"/>
    <property type="evidence" value="ECO:0007669"/>
    <property type="project" value="InterPro"/>
</dbReference>
<dbReference type="EMBL" id="CAQQ02161123">
    <property type="status" value="NOT_ANNOTATED_CDS"/>
    <property type="molecule type" value="Genomic_DNA"/>
</dbReference>
<dbReference type="PROSITE" id="PS51144">
    <property type="entry name" value="ALPHA_CA_2"/>
    <property type="match status" value="1"/>
</dbReference>
<organism evidence="3 4">
    <name type="scientific">Megaselia scalaris</name>
    <name type="common">Humpbacked fly</name>
    <name type="synonym">Phora scalaris</name>
    <dbReference type="NCBI Taxonomy" id="36166"/>
    <lineage>
        <taxon>Eukaryota</taxon>
        <taxon>Metazoa</taxon>
        <taxon>Ecdysozoa</taxon>
        <taxon>Arthropoda</taxon>
        <taxon>Hexapoda</taxon>
        <taxon>Insecta</taxon>
        <taxon>Pterygota</taxon>
        <taxon>Neoptera</taxon>
        <taxon>Endopterygota</taxon>
        <taxon>Diptera</taxon>
        <taxon>Brachycera</taxon>
        <taxon>Muscomorpha</taxon>
        <taxon>Platypezoidea</taxon>
        <taxon>Phoridae</taxon>
        <taxon>Megaseliini</taxon>
        <taxon>Megaselia</taxon>
    </lineage>
</organism>
<dbReference type="InterPro" id="IPR023561">
    <property type="entry name" value="Carbonic_anhydrase_a-class"/>
</dbReference>
<protein>
    <recommendedName>
        <fullName evidence="2">Alpha-carbonic anhydrase domain-containing protein</fullName>
    </recommendedName>
</protein>
<sequence length="251" mass="28793">MPVQSPIEISNRAIEHRDDVDPLEYHGHWEPVGIARATNTGTSAMVTFSKRNQQPFITGGPLGHNRYIFEQIHFHWSETDESGCEHTLEGIKYSMEAHAVHYNSKYKNFNEAKNKSDGLAVVAFFIQACGDKDCPEFQKITEGIRIVRKPNTTTALDSDCLSWIGLQELSKHYYTYKGSLTTAPYFESVTWILYRTPIYVSKGQVAEFRQLQYCPKDENKKIGANFREIQVPHKDPEVFFARNINKPKSKL</sequence>
<dbReference type="STRING" id="36166.T1GZ69"/>
<dbReference type="GO" id="GO:0004089">
    <property type="term" value="F:carbonate dehydratase activity"/>
    <property type="evidence" value="ECO:0007669"/>
    <property type="project" value="InterPro"/>
</dbReference>